<dbReference type="Proteomes" id="UP000649573">
    <property type="component" value="Unassembled WGS sequence"/>
</dbReference>
<name>A0ABQ2UQS4_9PSEU</name>
<accession>A0ABQ2UQS4</accession>
<gene>
    <name evidence="2" type="ORF">GCM10010178_44280</name>
</gene>
<evidence type="ECO:0000313" key="2">
    <source>
        <dbReference type="EMBL" id="GGU46953.1"/>
    </source>
</evidence>
<dbReference type="InterPro" id="IPR007278">
    <property type="entry name" value="DUF397"/>
</dbReference>
<feature type="domain" description="DUF397" evidence="1">
    <location>
        <begin position="12"/>
        <end position="63"/>
    </location>
</feature>
<evidence type="ECO:0000259" key="1">
    <source>
        <dbReference type="Pfam" id="PF04149"/>
    </source>
</evidence>
<evidence type="ECO:0000313" key="3">
    <source>
        <dbReference type="Proteomes" id="UP000649573"/>
    </source>
</evidence>
<organism evidence="2 3">
    <name type="scientific">Lentzea flava</name>
    <dbReference type="NCBI Taxonomy" id="103732"/>
    <lineage>
        <taxon>Bacteria</taxon>
        <taxon>Bacillati</taxon>
        <taxon>Actinomycetota</taxon>
        <taxon>Actinomycetes</taxon>
        <taxon>Pseudonocardiales</taxon>
        <taxon>Pseudonocardiaceae</taxon>
        <taxon>Lentzea</taxon>
    </lineage>
</organism>
<dbReference type="EMBL" id="BMRE01000019">
    <property type="protein sequence ID" value="GGU46953.1"/>
    <property type="molecule type" value="Genomic_DNA"/>
</dbReference>
<comment type="caution">
    <text evidence="2">The sequence shown here is derived from an EMBL/GenBank/DDBJ whole genome shotgun (WGS) entry which is preliminary data.</text>
</comment>
<proteinExistence type="predicted"/>
<dbReference type="Pfam" id="PF04149">
    <property type="entry name" value="DUF397"/>
    <property type="match status" value="1"/>
</dbReference>
<sequence length="72" mass="7736">MWTRATDLSGVRWRTSSYTNGGSDPQCVELACLDDGGAIRDSKNPSGPALIFPTRAFRAFIAYAGHGDSDRA</sequence>
<reference evidence="3" key="1">
    <citation type="journal article" date="2019" name="Int. J. Syst. Evol. Microbiol.">
        <title>The Global Catalogue of Microorganisms (GCM) 10K type strain sequencing project: providing services to taxonomists for standard genome sequencing and annotation.</title>
        <authorList>
            <consortium name="The Broad Institute Genomics Platform"/>
            <consortium name="The Broad Institute Genome Sequencing Center for Infectious Disease"/>
            <person name="Wu L."/>
            <person name="Ma J."/>
        </authorList>
    </citation>
    <scope>NUCLEOTIDE SEQUENCE [LARGE SCALE GENOMIC DNA]</scope>
    <source>
        <strain evidence="3">JCM 3296</strain>
    </source>
</reference>
<protein>
    <recommendedName>
        <fullName evidence="1">DUF397 domain-containing protein</fullName>
    </recommendedName>
</protein>
<keyword evidence="3" id="KW-1185">Reference proteome</keyword>
<dbReference type="RefSeq" id="WP_189255618.1">
    <property type="nucleotide sequence ID" value="NZ_BMRE01000019.1"/>
</dbReference>